<proteinExistence type="predicted"/>
<feature type="domain" description="HTH araC/xylS-type" evidence="5">
    <location>
        <begin position="186"/>
        <end position="284"/>
    </location>
</feature>
<dbReference type="PROSITE" id="PS00041">
    <property type="entry name" value="HTH_ARAC_FAMILY_1"/>
    <property type="match status" value="1"/>
</dbReference>
<dbReference type="RefSeq" id="WP_204980671.1">
    <property type="nucleotide sequence ID" value="NZ_JBHTII010000001.1"/>
</dbReference>
<dbReference type="Gene3D" id="2.60.120.280">
    <property type="entry name" value="Regulatory protein AraC"/>
    <property type="match status" value="1"/>
</dbReference>
<dbReference type="InterPro" id="IPR050204">
    <property type="entry name" value="AraC_XylS_family_regulators"/>
</dbReference>
<dbReference type="InterPro" id="IPR018060">
    <property type="entry name" value="HTH_AraC"/>
</dbReference>
<keyword evidence="2" id="KW-0238">DNA-binding</keyword>
<dbReference type="PANTHER" id="PTHR46796:SF7">
    <property type="entry name" value="ARAC FAMILY TRANSCRIPTIONAL REGULATOR"/>
    <property type="match status" value="1"/>
</dbReference>
<dbReference type="InterPro" id="IPR003313">
    <property type="entry name" value="AraC-bd"/>
</dbReference>
<keyword evidence="7" id="KW-1185">Reference proteome</keyword>
<dbReference type="PROSITE" id="PS01124">
    <property type="entry name" value="HTH_ARAC_FAMILY_2"/>
    <property type="match status" value="1"/>
</dbReference>
<name>A0ABW3AFM6_9MICO</name>
<dbReference type="PANTHER" id="PTHR46796">
    <property type="entry name" value="HTH-TYPE TRANSCRIPTIONAL ACTIVATOR RHAS-RELATED"/>
    <property type="match status" value="1"/>
</dbReference>
<evidence type="ECO:0000256" key="4">
    <source>
        <dbReference type="ARBA" id="ARBA00023163"/>
    </source>
</evidence>
<dbReference type="SUPFAM" id="SSF46689">
    <property type="entry name" value="Homeodomain-like"/>
    <property type="match status" value="2"/>
</dbReference>
<evidence type="ECO:0000256" key="2">
    <source>
        <dbReference type="ARBA" id="ARBA00023125"/>
    </source>
</evidence>
<gene>
    <name evidence="6" type="ORF">ACFQ0P_04145</name>
</gene>
<evidence type="ECO:0000259" key="5">
    <source>
        <dbReference type="PROSITE" id="PS01124"/>
    </source>
</evidence>
<evidence type="ECO:0000313" key="7">
    <source>
        <dbReference type="Proteomes" id="UP001597055"/>
    </source>
</evidence>
<dbReference type="Proteomes" id="UP001597055">
    <property type="component" value="Unassembled WGS sequence"/>
</dbReference>
<organism evidence="6 7">
    <name type="scientific">Microbacterium insulae</name>
    <dbReference type="NCBI Taxonomy" id="483014"/>
    <lineage>
        <taxon>Bacteria</taxon>
        <taxon>Bacillati</taxon>
        <taxon>Actinomycetota</taxon>
        <taxon>Actinomycetes</taxon>
        <taxon>Micrococcales</taxon>
        <taxon>Microbacteriaceae</taxon>
        <taxon>Microbacterium</taxon>
    </lineage>
</organism>
<dbReference type="EMBL" id="JBHTII010000001">
    <property type="protein sequence ID" value="MFD0789579.1"/>
    <property type="molecule type" value="Genomic_DNA"/>
</dbReference>
<protein>
    <submittedName>
        <fullName evidence="6">Helix-turn-helix domain-containing protein</fullName>
    </submittedName>
</protein>
<dbReference type="InterPro" id="IPR037923">
    <property type="entry name" value="HTH-like"/>
</dbReference>
<keyword evidence="3" id="KW-0010">Activator</keyword>
<evidence type="ECO:0000313" key="6">
    <source>
        <dbReference type="EMBL" id="MFD0789579.1"/>
    </source>
</evidence>
<evidence type="ECO:0000256" key="3">
    <source>
        <dbReference type="ARBA" id="ARBA00023159"/>
    </source>
</evidence>
<dbReference type="InterPro" id="IPR018062">
    <property type="entry name" value="HTH_AraC-typ_CS"/>
</dbReference>
<dbReference type="Gene3D" id="1.10.10.60">
    <property type="entry name" value="Homeodomain-like"/>
    <property type="match status" value="2"/>
</dbReference>
<dbReference type="SUPFAM" id="SSF51215">
    <property type="entry name" value="Regulatory protein AraC"/>
    <property type="match status" value="1"/>
</dbReference>
<sequence>MDRGDGFEGQRVAVVPRSVVESALGAPVTRRMMVTDAGWFPLADRHARRRASGARETIVIVCVAGSGWIETGGVAERLAAGDAAIIPHDVPHAYGAAPGDPWTIWWLHVVGTDVAELVSAAGVFPGRAKVTLRSPDPIVALLDEILLALSRDTTSTTLIAASGIAWRVMTELATDRRRPERGTPLQRAIRVLEERIDRRVSVPELSALVGLSPSHLSALFREATGGGVIAYHSILKMARARTLLDTTDLSIADVGRAVGMHDPFYFSRRFSRLHGVSPRSYRAMAKF</sequence>
<accession>A0ABW3AFM6</accession>
<keyword evidence="4" id="KW-0804">Transcription</keyword>
<dbReference type="CDD" id="cd06986">
    <property type="entry name" value="cupin_MmsR-like_N"/>
    <property type="match status" value="1"/>
</dbReference>
<dbReference type="SMART" id="SM00342">
    <property type="entry name" value="HTH_ARAC"/>
    <property type="match status" value="1"/>
</dbReference>
<evidence type="ECO:0000256" key="1">
    <source>
        <dbReference type="ARBA" id="ARBA00023015"/>
    </source>
</evidence>
<dbReference type="InterPro" id="IPR009057">
    <property type="entry name" value="Homeodomain-like_sf"/>
</dbReference>
<dbReference type="Pfam" id="PF02311">
    <property type="entry name" value="AraC_binding"/>
    <property type="match status" value="1"/>
</dbReference>
<comment type="caution">
    <text evidence="6">The sequence shown here is derived from an EMBL/GenBank/DDBJ whole genome shotgun (WGS) entry which is preliminary data.</text>
</comment>
<reference evidence="7" key="1">
    <citation type="journal article" date="2019" name="Int. J. Syst. Evol. Microbiol.">
        <title>The Global Catalogue of Microorganisms (GCM) 10K type strain sequencing project: providing services to taxonomists for standard genome sequencing and annotation.</title>
        <authorList>
            <consortium name="The Broad Institute Genomics Platform"/>
            <consortium name="The Broad Institute Genome Sequencing Center for Infectious Disease"/>
            <person name="Wu L."/>
            <person name="Ma J."/>
        </authorList>
    </citation>
    <scope>NUCLEOTIDE SEQUENCE [LARGE SCALE GENOMIC DNA]</scope>
    <source>
        <strain evidence="7">CCUG 54523</strain>
    </source>
</reference>
<keyword evidence="1" id="KW-0805">Transcription regulation</keyword>
<dbReference type="Pfam" id="PF12833">
    <property type="entry name" value="HTH_18"/>
    <property type="match status" value="1"/>
</dbReference>